<name>A0A212A6Z1_9RHOB</name>
<dbReference type="AlphaFoldDB" id="A0A212A6Z1"/>
<reference evidence="1 2" key="1">
    <citation type="submission" date="2016-12" db="EMBL/GenBank/DDBJ databases">
        <title>Comparison of Traditional DNA-DNA Hybridization with In Silico Genomic Analysis.</title>
        <authorList>
            <person name="Nicholson A.C."/>
            <person name="Humrighouse B.W."/>
            <person name="Graziano J."/>
            <person name="Lasker B."/>
            <person name="Whitney A.M."/>
            <person name="Mcquiston J.R."/>
        </authorList>
    </citation>
    <scope>NUCLEOTIDE SEQUENCE [LARGE SCALE GENOMIC DNA]</scope>
    <source>
        <strain evidence="1 2">H2240</strain>
    </source>
</reference>
<sequence length="73" mass="8160">MPLDFNDDAPDLSTPEWQAKFDKAKVMRGAQIAPRKVPVSIRLSAEVVEHFKAQGKGWQSRIDEALKAAIAQR</sequence>
<dbReference type="InterPro" id="IPR025528">
    <property type="entry name" value="BrnA_antitoxin"/>
</dbReference>
<organism evidence="1 2">
    <name type="scientific">Haematobacter genomosp. 1</name>
    <dbReference type="NCBI Taxonomy" id="366618"/>
    <lineage>
        <taxon>Bacteria</taxon>
        <taxon>Pseudomonadati</taxon>
        <taxon>Pseudomonadota</taxon>
        <taxon>Alphaproteobacteria</taxon>
        <taxon>Rhodobacterales</taxon>
        <taxon>Paracoccaceae</taxon>
        <taxon>Haematobacter</taxon>
    </lineage>
</organism>
<evidence type="ECO:0000313" key="1">
    <source>
        <dbReference type="EMBL" id="OWJ74768.1"/>
    </source>
</evidence>
<dbReference type="OrthoDB" id="361944at2"/>
<keyword evidence="2" id="KW-1185">Reference proteome</keyword>
<evidence type="ECO:0008006" key="3">
    <source>
        <dbReference type="Google" id="ProtNLM"/>
    </source>
</evidence>
<dbReference type="Pfam" id="PF14384">
    <property type="entry name" value="BrnA_antitoxin"/>
    <property type="match status" value="1"/>
</dbReference>
<dbReference type="EMBL" id="NIPW01000053">
    <property type="protein sequence ID" value="OWJ74768.1"/>
    <property type="molecule type" value="Genomic_DNA"/>
</dbReference>
<evidence type="ECO:0000313" key="2">
    <source>
        <dbReference type="Proteomes" id="UP000196878"/>
    </source>
</evidence>
<gene>
    <name evidence="1" type="ORF">CDV49_18700</name>
</gene>
<protein>
    <recommendedName>
        <fullName evidence="3">BrnA antitoxin family protein</fullName>
    </recommendedName>
</protein>
<proteinExistence type="predicted"/>
<accession>A0A212A6Z1</accession>
<comment type="caution">
    <text evidence="1">The sequence shown here is derived from an EMBL/GenBank/DDBJ whole genome shotgun (WGS) entry which is preliminary data.</text>
</comment>
<dbReference type="Proteomes" id="UP000196878">
    <property type="component" value="Unassembled WGS sequence"/>
</dbReference>